<keyword evidence="1 3" id="KW-0378">Hydrolase</keyword>
<dbReference type="Gene3D" id="3.40.50.300">
    <property type="entry name" value="P-loop containing nucleotide triphosphate hydrolases"/>
    <property type="match status" value="1"/>
</dbReference>
<dbReference type="GO" id="GO:0004386">
    <property type="term" value="F:helicase activity"/>
    <property type="evidence" value="ECO:0007669"/>
    <property type="project" value="UniProtKB-KW"/>
</dbReference>
<name>A0A345CZ16_9GAMM</name>
<dbReference type="Pfam" id="PF00176">
    <property type="entry name" value="SNF2-rel_dom"/>
    <property type="match status" value="1"/>
</dbReference>
<dbReference type="InterPro" id="IPR000330">
    <property type="entry name" value="SNF2_N"/>
</dbReference>
<dbReference type="EMBL" id="CP013970">
    <property type="protein sequence ID" value="AXF78683.1"/>
    <property type="molecule type" value="Genomic_DNA"/>
</dbReference>
<dbReference type="InterPro" id="IPR014001">
    <property type="entry name" value="Helicase_ATP-bd"/>
</dbReference>
<dbReference type="GO" id="GO:0005524">
    <property type="term" value="F:ATP binding"/>
    <property type="evidence" value="ECO:0007669"/>
    <property type="project" value="InterPro"/>
</dbReference>
<dbReference type="Gene3D" id="3.40.50.10810">
    <property type="entry name" value="Tandem AAA-ATPase domain"/>
    <property type="match status" value="1"/>
</dbReference>
<organism evidence="3 4">
    <name type="scientific">Erwinia tracheiphila</name>
    <dbReference type="NCBI Taxonomy" id="65700"/>
    <lineage>
        <taxon>Bacteria</taxon>
        <taxon>Pseudomonadati</taxon>
        <taxon>Pseudomonadota</taxon>
        <taxon>Gammaproteobacteria</taxon>
        <taxon>Enterobacterales</taxon>
        <taxon>Erwiniaceae</taxon>
        <taxon>Erwinia</taxon>
    </lineage>
</organism>
<dbReference type="PANTHER" id="PTHR10799">
    <property type="entry name" value="SNF2/RAD54 HELICASE FAMILY"/>
    <property type="match status" value="1"/>
</dbReference>
<accession>A0A345CZ16</accession>
<feature type="domain" description="Helicase ATP-binding" evidence="2">
    <location>
        <begin position="25"/>
        <end position="197"/>
    </location>
</feature>
<dbReference type="PROSITE" id="PS51192">
    <property type="entry name" value="HELICASE_ATP_BIND_1"/>
    <property type="match status" value="1"/>
</dbReference>
<keyword evidence="1 3" id="KW-0067">ATP-binding</keyword>
<evidence type="ECO:0000259" key="2">
    <source>
        <dbReference type="PROSITE" id="PS51192"/>
    </source>
</evidence>
<dbReference type="InterPro" id="IPR038718">
    <property type="entry name" value="SNF2-like_sf"/>
</dbReference>
<dbReference type="SMART" id="SM00487">
    <property type="entry name" value="DEXDc"/>
    <property type="match status" value="1"/>
</dbReference>
<evidence type="ECO:0000256" key="1">
    <source>
        <dbReference type="ARBA" id="ARBA00022806"/>
    </source>
</evidence>
<sequence>MGRKNVQNSLPPKNFTPRPYQNLIIDHSLNLPRTNIWAGMGMGKTVATLTTLEDLFMCGAETQPVLVLAPLRVARSTWPDEVDKWNHLRNIEMQPIVGTVKERLAALQNTNASVYTTNYDNLVWLVETLGDRWPFGTVVADESTWLKSFRLRQGGKRAAALAKVAHKHVHRWMNLTGTPAPNGLIDLWGQAWFVDQGQRLGRTFGAFTSRWFNNIQFPGQQWSKLEPRPFAQEQMQAALRDVTISLDAADWFDIEEPIHNVIRVQMPAKARQQYQEMEKQMFLELDGTDIEAQNAAAKTVKCLQIASGAVYTDDKGTWSEIHDAKLQALESVIAESGGMPVLVAYHFKSDLARLLKAFPKGKQLDSDPQTLRDWNAGKIPVLFAHPASAGHGLNLQDGGNILAFFSHWWDLEQYQQIIERIGPTRQIQAGHNRPVWIHHIIAADTVDELVMQRRDSKREVQDILLEAMKKRGLK</sequence>
<proteinExistence type="predicted"/>
<protein>
    <submittedName>
        <fullName evidence="3">ATP-dependent helicase</fullName>
    </submittedName>
</protein>
<reference evidence="4" key="1">
    <citation type="submission" date="2016-01" db="EMBL/GenBank/DDBJ databases">
        <authorList>
            <person name="Shapiro L."/>
        </authorList>
    </citation>
    <scope>NUCLEOTIDE SEQUENCE [LARGE SCALE GENOMIC DNA]</scope>
    <source>
        <strain evidence="4">MDcuke</strain>
    </source>
</reference>
<evidence type="ECO:0000313" key="4">
    <source>
        <dbReference type="Proteomes" id="UP000264980"/>
    </source>
</evidence>
<dbReference type="SUPFAM" id="SSF52540">
    <property type="entry name" value="P-loop containing nucleoside triphosphate hydrolases"/>
    <property type="match status" value="2"/>
</dbReference>
<dbReference type="Proteomes" id="UP000264980">
    <property type="component" value="Chromosome"/>
</dbReference>
<evidence type="ECO:0000313" key="3">
    <source>
        <dbReference type="EMBL" id="AXF78683.1"/>
    </source>
</evidence>
<dbReference type="AlphaFoldDB" id="A0A345CZ16"/>
<dbReference type="InterPro" id="IPR027417">
    <property type="entry name" value="P-loop_NTPase"/>
</dbReference>
<gene>
    <name evidence="3" type="ORF">AV903_01245</name>
</gene>
<keyword evidence="1 3" id="KW-0347">Helicase</keyword>
<keyword evidence="1 3" id="KW-0547">Nucleotide-binding</keyword>